<evidence type="ECO:0000313" key="3">
    <source>
        <dbReference type="Proteomes" id="UP001240236"/>
    </source>
</evidence>
<organism evidence="2 3">
    <name type="scientific">Catenuloplanes indicus</name>
    <dbReference type="NCBI Taxonomy" id="137267"/>
    <lineage>
        <taxon>Bacteria</taxon>
        <taxon>Bacillati</taxon>
        <taxon>Actinomycetota</taxon>
        <taxon>Actinomycetes</taxon>
        <taxon>Micromonosporales</taxon>
        <taxon>Micromonosporaceae</taxon>
        <taxon>Catenuloplanes</taxon>
    </lineage>
</organism>
<keyword evidence="3" id="KW-1185">Reference proteome</keyword>
<dbReference type="Proteomes" id="UP001240236">
    <property type="component" value="Unassembled WGS sequence"/>
</dbReference>
<evidence type="ECO:0000313" key="2">
    <source>
        <dbReference type="EMBL" id="MDQ0371587.1"/>
    </source>
</evidence>
<keyword evidence="1" id="KW-0175">Coiled coil</keyword>
<dbReference type="EMBL" id="JAUSUZ010000001">
    <property type="protein sequence ID" value="MDQ0371587.1"/>
    <property type="molecule type" value="Genomic_DNA"/>
</dbReference>
<comment type="caution">
    <text evidence="2">The sequence shown here is derived from an EMBL/GenBank/DDBJ whole genome shotgun (WGS) entry which is preliminary data.</text>
</comment>
<gene>
    <name evidence="2" type="ORF">J2S42_008256</name>
</gene>
<dbReference type="AlphaFoldDB" id="A0AAE3WAM8"/>
<accession>A0AAE3WAM8</accession>
<feature type="coiled-coil region" evidence="1">
    <location>
        <begin position="198"/>
        <end position="225"/>
    </location>
</feature>
<sequence>MTRNLEHDTIDSTRTVDTPCPCCGHDRPRVGNACPHCRVRLADWLNDLPGQVARLAACLVPGAAPAGDRVSTSRTGSPTPARLDVLSLIGPGNAEVRVDGRALIPRVRRWATTEVVKSAHDGTEHVVTVWHRQVDRGPDGRPLLYLADDQIGSIPPAEWLAMQVAEWRRALGYSRPARDRDQVGADARWLGRHLDDVADRELVDMARLHAELRTLRNELERVLGETPDTVYLGRCPTLLTARDTGVETPCGMALWHDPHASVITCARCRSAWATQGRGWIDLAVAIRRVWPIDRRRRYSVDEADAAVVSTWAPACREDGCGRPLPITWTDVTEPRDKGPMWRPTIEPCRIGHAEAEVAA</sequence>
<proteinExistence type="predicted"/>
<name>A0AAE3WAM8_9ACTN</name>
<dbReference type="RefSeq" id="WP_307248518.1">
    <property type="nucleotide sequence ID" value="NZ_JAUSUZ010000001.1"/>
</dbReference>
<reference evidence="2 3" key="1">
    <citation type="submission" date="2023-07" db="EMBL/GenBank/DDBJ databases">
        <title>Sequencing the genomes of 1000 actinobacteria strains.</title>
        <authorList>
            <person name="Klenk H.-P."/>
        </authorList>
    </citation>
    <scope>NUCLEOTIDE SEQUENCE [LARGE SCALE GENOMIC DNA]</scope>
    <source>
        <strain evidence="2 3">DSM 44709</strain>
    </source>
</reference>
<evidence type="ECO:0000256" key="1">
    <source>
        <dbReference type="SAM" id="Coils"/>
    </source>
</evidence>
<protein>
    <submittedName>
        <fullName evidence="2">Uncharacterized protein</fullName>
    </submittedName>
</protein>